<sequence length="315" mass="34552">MFAKRTPGKQRLKYCIQNEPDFYYHPPAYPGFRTIANAVHKGWISVGKPLTCTVLGVIISAAPDKSVDQWVAEHVMEKQSLRNAIQLMSRGVDASGKALAAGVPPKVKGIFDVATGLLFQSWPTNLKPAWGEYPFDSLFGGLGHTKDSAGAFTDIANLQVLDWDINSLKSHVADFEDAFSGIYQTYARKQQLNYLADFIDVFSYMRQPQVISSYNAAYHANLDTWAQFAKVPGAGTFDYVGAYKQIVPSDIDVQVSTALGFFKSATQAALTYWQSAAAASKFSAADVATNVKLLQDDFINNAATYIQLDKAAMTK</sequence>
<accession>A0A167V9M6</accession>
<keyword evidence="2" id="KW-1185">Reference proteome</keyword>
<dbReference type="AlphaFoldDB" id="A0A167V9M6"/>
<dbReference type="Proteomes" id="UP000076881">
    <property type="component" value="Unassembled WGS sequence"/>
</dbReference>
<comment type="caution">
    <text evidence="1">The sequence shown here is derived from an EMBL/GenBank/DDBJ whole genome shotgun (WGS) entry which is preliminary data.</text>
</comment>
<dbReference type="STRING" id="1081108.A0A167V9M6"/>
<organism evidence="1 2">
    <name type="scientific">Akanthomyces lecanii RCEF 1005</name>
    <dbReference type="NCBI Taxonomy" id="1081108"/>
    <lineage>
        <taxon>Eukaryota</taxon>
        <taxon>Fungi</taxon>
        <taxon>Dikarya</taxon>
        <taxon>Ascomycota</taxon>
        <taxon>Pezizomycotina</taxon>
        <taxon>Sordariomycetes</taxon>
        <taxon>Hypocreomycetidae</taxon>
        <taxon>Hypocreales</taxon>
        <taxon>Cordycipitaceae</taxon>
        <taxon>Akanthomyces</taxon>
        <taxon>Cordyceps confragosa</taxon>
    </lineage>
</organism>
<gene>
    <name evidence="1" type="ORF">LEL_10713</name>
</gene>
<dbReference type="EMBL" id="AZHF01000017">
    <property type="protein sequence ID" value="OAA62377.1"/>
    <property type="molecule type" value="Genomic_DNA"/>
</dbReference>
<evidence type="ECO:0000313" key="1">
    <source>
        <dbReference type="EMBL" id="OAA62377.1"/>
    </source>
</evidence>
<evidence type="ECO:0000313" key="2">
    <source>
        <dbReference type="Proteomes" id="UP000076881"/>
    </source>
</evidence>
<dbReference type="OrthoDB" id="4776140at2759"/>
<proteinExistence type="predicted"/>
<name>A0A167V9M6_CORDF</name>
<protein>
    <submittedName>
        <fullName evidence="1">Uncharacterized protein</fullName>
    </submittedName>
</protein>
<reference evidence="1 2" key="1">
    <citation type="journal article" date="2016" name="Genome Biol. Evol.">
        <title>Divergent and convergent evolution of fungal pathogenicity.</title>
        <authorList>
            <person name="Shang Y."/>
            <person name="Xiao G."/>
            <person name="Zheng P."/>
            <person name="Cen K."/>
            <person name="Zhan S."/>
            <person name="Wang C."/>
        </authorList>
    </citation>
    <scope>NUCLEOTIDE SEQUENCE [LARGE SCALE GENOMIC DNA]</scope>
    <source>
        <strain evidence="1 2">RCEF 1005</strain>
    </source>
</reference>